<dbReference type="InterPro" id="IPR000835">
    <property type="entry name" value="HTH_MarR-typ"/>
</dbReference>
<dbReference type="EMBL" id="BMIR01000017">
    <property type="protein sequence ID" value="GGE50328.1"/>
    <property type="molecule type" value="Genomic_DNA"/>
</dbReference>
<name>A0A8J2YL91_9BACL</name>
<reference evidence="2" key="2">
    <citation type="submission" date="2020-09" db="EMBL/GenBank/DDBJ databases">
        <authorList>
            <person name="Sun Q."/>
            <person name="Zhou Y."/>
        </authorList>
    </citation>
    <scope>NUCLEOTIDE SEQUENCE</scope>
    <source>
        <strain evidence="2">CGMCC 1.15371</strain>
    </source>
</reference>
<accession>A0A8J2YL91</accession>
<proteinExistence type="predicted"/>
<comment type="caution">
    <text evidence="2">The sequence shown here is derived from an EMBL/GenBank/DDBJ whole genome shotgun (WGS) entry which is preliminary data.</text>
</comment>
<dbReference type="Gene3D" id="1.10.10.10">
    <property type="entry name" value="Winged helix-like DNA-binding domain superfamily/Winged helix DNA-binding domain"/>
    <property type="match status" value="1"/>
</dbReference>
<keyword evidence="3" id="KW-1185">Reference proteome</keyword>
<organism evidence="2 3">
    <name type="scientific">Pullulanibacillus camelliae</name>
    <dbReference type="NCBI Taxonomy" id="1707096"/>
    <lineage>
        <taxon>Bacteria</taxon>
        <taxon>Bacillati</taxon>
        <taxon>Bacillota</taxon>
        <taxon>Bacilli</taxon>
        <taxon>Bacillales</taxon>
        <taxon>Sporolactobacillaceae</taxon>
        <taxon>Pullulanibacillus</taxon>
    </lineage>
</organism>
<evidence type="ECO:0000313" key="2">
    <source>
        <dbReference type="EMBL" id="GGE50328.1"/>
    </source>
</evidence>
<dbReference type="InterPro" id="IPR036390">
    <property type="entry name" value="WH_DNA-bd_sf"/>
</dbReference>
<dbReference type="GO" id="GO:0003700">
    <property type="term" value="F:DNA-binding transcription factor activity"/>
    <property type="evidence" value="ECO:0007669"/>
    <property type="project" value="InterPro"/>
</dbReference>
<evidence type="ECO:0000313" key="3">
    <source>
        <dbReference type="Proteomes" id="UP000628775"/>
    </source>
</evidence>
<sequence>MNFASVRIITDDVRLLDVLQYLEEHPKVSQKQAEAFKIDRTTMVSQIDYLEEIQCVQRVRNPKDRGFFALRVTKQAKEKLR</sequence>
<evidence type="ECO:0000259" key="1">
    <source>
        <dbReference type="Pfam" id="PF01047"/>
    </source>
</evidence>
<dbReference type="RefSeq" id="WP_188696350.1">
    <property type="nucleotide sequence ID" value="NZ_BMIR01000017.1"/>
</dbReference>
<protein>
    <recommendedName>
        <fullName evidence="1">HTH marR-type domain-containing protein</fullName>
    </recommendedName>
</protein>
<feature type="domain" description="HTH marR-type" evidence="1">
    <location>
        <begin position="17"/>
        <end position="65"/>
    </location>
</feature>
<dbReference type="AlphaFoldDB" id="A0A8J2YL91"/>
<dbReference type="Pfam" id="PF01047">
    <property type="entry name" value="MarR"/>
    <property type="match status" value="1"/>
</dbReference>
<dbReference type="SUPFAM" id="SSF46785">
    <property type="entry name" value="Winged helix' DNA-binding domain"/>
    <property type="match status" value="1"/>
</dbReference>
<dbReference type="InterPro" id="IPR036388">
    <property type="entry name" value="WH-like_DNA-bd_sf"/>
</dbReference>
<dbReference type="Proteomes" id="UP000628775">
    <property type="component" value="Unassembled WGS sequence"/>
</dbReference>
<reference evidence="2" key="1">
    <citation type="journal article" date="2014" name="Int. J. Syst. Evol. Microbiol.">
        <title>Complete genome sequence of Corynebacterium casei LMG S-19264T (=DSM 44701T), isolated from a smear-ripened cheese.</title>
        <authorList>
            <consortium name="US DOE Joint Genome Institute (JGI-PGF)"/>
            <person name="Walter F."/>
            <person name="Albersmeier A."/>
            <person name="Kalinowski J."/>
            <person name="Ruckert C."/>
        </authorList>
    </citation>
    <scope>NUCLEOTIDE SEQUENCE</scope>
    <source>
        <strain evidence="2">CGMCC 1.15371</strain>
    </source>
</reference>
<gene>
    <name evidence="2" type="ORF">GCM10011391_31350</name>
</gene>